<dbReference type="GeneID" id="130459393"/>
<proteinExistence type="predicted"/>
<sequence length="172" mass="19612">MLVKVPGIALRGRGNLVVERGRGNLTIERGRGNLTIERGKGGQDTVLVRKEKSPKLNPTELGKHLCELGDQLFTGTCYSSPKNHRTKEPRPKVPPALNIYQQQAVDFFLIVFPRSPRKMQVKSAEPIHWQHTNSVKFLLWEKTSMGKYHHNNFRSYSKHRCKNPNSKSTKNA</sequence>
<reference evidence="1" key="1">
    <citation type="journal article" date="2021" name="Nat. Commun.">
        <title>Genomic analyses provide insights into spinach domestication and the genetic basis of agronomic traits.</title>
        <authorList>
            <person name="Cai X."/>
            <person name="Sun X."/>
            <person name="Xu C."/>
            <person name="Sun H."/>
            <person name="Wang X."/>
            <person name="Ge C."/>
            <person name="Zhang Z."/>
            <person name="Wang Q."/>
            <person name="Fei Z."/>
            <person name="Jiao C."/>
            <person name="Wang Q."/>
        </authorList>
    </citation>
    <scope>NUCLEOTIDE SEQUENCE [LARGE SCALE GENOMIC DNA]</scope>
    <source>
        <strain evidence="1">cv. Varoflay</strain>
    </source>
</reference>
<protein>
    <submittedName>
        <fullName evidence="2">Uncharacterized protein</fullName>
    </submittedName>
</protein>
<reference evidence="2" key="2">
    <citation type="submission" date="2025-08" db="UniProtKB">
        <authorList>
            <consortium name="RefSeq"/>
        </authorList>
    </citation>
    <scope>IDENTIFICATION</scope>
    <source>
        <tissue evidence="2">Leaf</tissue>
    </source>
</reference>
<gene>
    <name evidence="2" type="primary">LOC130459393</name>
</gene>
<dbReference type="RefSeq" id="XP_056682716.1">
    <property type="nucleotide sequence ID" value="XM_056826738.1"/>
</dbReference>
<keyword evidence="1" id="KW-1185">Reference proteome</keyword>
<organism evidence="1 2">
    <name type="scientific">Spinacia oleracea</name>
    <name type="common">Spinach</name>
    <dbReference type="NCBI Taxonomy" id="3562"/>
    <lineage>
        <taxon>Eukaryota</taxon>
        <taxon>Viridiplantae</taxon>
        <taxon>Streptophyta</taxon>
        <taxon>Embryophyta</taxon>
        <taxon>Tracheophyta</taxon>
        <taxon>Spermatophyta</taxon>
        <taxon>Magnoliopsida</taxon>
        <taxon>eudicotyledons</taxon>
        <taxon>Gunneridae</taxon>
        <taxon>Pentapetalae</taxon>
        <taxon>Caryophyllales</taxon>
        <taxon>Chenopodiaceae</taxon>
        <taxon>Chenopodioideae</taxon>
        <taxon>Anserineae</taxon>
        <taxon>Spinacia</taxon>
    </lineage>
</organism>
<accession>A0ABM3QH81</accession>
<evidence type="ECO:0000313" key="1">
    <source>
        <dbReference type="Proteomes" id="UP000813463"/>
    </source>
</evidence>
<name>A0ABM3QH81_SPIOL</name>
<dbReference type="Proteomes" id="UP000813463">
    <property type="component" value="Chromosome 4"/>
</dbReference>
<evidence type="ECO:0000313" key="2">
    <source>
        <dbReference type="RefSeq" id="XP_056682716.1"/>
    </source>
</evidence>